<gene>
    <name evidence="9" type="ORF">OEZ85_013060</name>
</gene>
<evidence type="ECO:0000256" key="5">
    <source>
        <dbReference type="ARBA" id="ARBA00022989"/>
    </source>
</evidence>
<feature type="transmembrane region" description="Helical" evidence="8">
    <location>
        <begin position="360"/>
        <end position="378"/>
    </location>
</feature>
<dbReference type="PANTHER" id="PTHR31752:SF18">
    <property type="entry name" value="AUXIN EFFLUX CARRIER COMPONENT 1"/>
    <property type="match status" value="1"/>
</dbReference>
<evidence type="ECO:0000256" key="7">
    <source>
        <dbReference type="SAM" id="MobiDB-lite"/>
    </source>
</evidence>
<proteinExistence type="inferred from homology"/>
<dbReference type="Gene3D" id="1.20.1530.20">
    <property type="match status" value="1"/>
</dbReference>
<dbReference type="Pfam" id="PF03547">
    <property type="entry name" value="Mem_trans"/>
    <property type="match status" value="1"/>
</dbReference>
<dbReference type="InterPro" id="IPR051107">
    <property type="entry name" value="Auxin_Efflux_Carrier"/>
</dbReference>
<dbReference type="EMBL" id="CP126214">
    <property type="protein sequence ID" value="WIA16363.1"/>
    <property type="molecule type" value="Genomic_DNA"/>
</dbReference>
<feature type="transmembrane region" description="Helical" evidence="8">
    <location>
        <begin position="390"/>
        <end position="414"/>
    </location>
</feature>
<feature type="transmembrane region" description="Helical" evidence="8">
    <location>
        <begin position="322"/>
        <end position="340"/>
    </location>
</feature>
<evidence type="ECO:0000256" key="4">
    <source>
        <dbReference type="ARBA" id="ARBA00022692"/>
    </source>
</evidence>
<keyword evidence="5 8" id="KW-1133">Transmembrane helix</keyword>
<keyword evidence="4 8" id="KW-0812">Transmembrane</keyword>
<feature type="transmembrane region" description="Helical" evidence="8">
    <location>
        <begin position="39"/>
        <end position="58"/>
    </location>
</feature>
<keyword evidence="6 8" id="KW-0472">Membrane</keyword>
<comment type="subcellular location">
    <subcellularLocation>
        <location evidence="1">Membrane</location>
        <topology evidence="1">Multi-pass membrane protein</topology>
    </subcellularLocation>
</comment>
<evidence type="ECO:0000256" key="3">
    <source>
        <dbReference type="ARBA" id="ARBA00022448"/>
    </source>
</evidence>
<organism evidence="9 10">
    <name type="scientific">Tetradesmus obliquus</name>
    <name type="common">Green alga</name>
    <name type="synonym">Acutodesmus obliquus</name>
    <dbReference type="NCBI Taxonomy" id="3088"/>
    <lineage>
        <taxon>Eukaryota</taxon>
        <taxon>Viridiplantae</taxon>
        <taxon>Chlorophyta</taxon>
        <taxon>core chlorophytes</taxon>
        <taxon>Chlorophyceae</taxon>
        <taxon>CS clade</taxon>
        <taxon>Sphaeropleales</taxon>
        <taxon>Scenedesmaceae</taxon>
        <taxon>Tetradesmus</taxon>
    </lineage>
</organism>
<dbReference type="InterPro" id="IPR038770">
    <property type="entry name" value="Na+/solute_symporter_sf"/>
</dbReference>
<sequence length="486" mass="52154">MWLFQGVLNAGLQILLSIFGGWLCAWLKLVDPEVLSRQLNAFAMRAAFPAFIIHLLGIKTDLQDLEAWKALGVFILWVFLIHMCCIAWHKLRGSSSTAQTLGINCLLLTTNNTGCIGWPVLIATVGRQGAALSMLLGVLFFVQLLPAAITCFEYHKFLQEHQLEGSTSNKAAADESAAPEQALLPTTMGQAKQQKEEQAATGFPHEFRYCYWSNADYVPSKPATAAGTGSIKDDVRAPAGDNARPYPNYVEVSSSPNSKGKTKLSSVAHGAATAAGSAGASCVGDLEVKEEVVHHRGCFGAFMRNHPLLVHITAVQLKSFHLWLNVIAIALSVSGARKYLDADSPLALPALGWLDGVLGWFSSACIPVLLFANGVWMVGKDITGGKRGQIQVSLLLLLKLALLPALMVGLTQLFHMRGTYGLSLVLLSSCPLAPLAFLVCQQYGVGAELATSVTIQGVLLMLPQMMAVIKISQVAGLYDVDLLKAA</sequence>
<name>A0ABY8U4H9_TETOB</name>
<keyword evidence="10" id="KW-1185">Reference proteome</keyword>
<accession>A0ABY8U4H9</accession>
<dbReference type="Proteomes" id="UP001244341">
    <property type="component" value="Chromosome 7b"/>
</dbReference>
<reference evidence="9 10" key="1">
    <citation type="submission" date="2023-05" db="EMBL/GenBank/DDBJ databases">
        <title>A 100% complete, gapless, phased diploid assembly of the Scenedesmus obliquus UTEX 3031 genome.</title>
        <authorList>
            <person name="Biondi T.C."/>
            <person name="Hanschen E.R."/>
            <person name="Kwon T."/>
            <person name="Eng W."/>
            <person name="Kruse C.P.S."/>
            <person name="Koehler S.I."/>
            <person name="Kunde Y."/>
            <person name="Gleasner C.D."/>
            <person name="You Mak K.T."/>
            <person name="Polle J."/>
            <person name="Hovde B.T."/>
            <person name="Starkenburg S.R."/>
        </authorList>
    </citation>
    <scope>NUCLEOTIDE SEQUENCE [LARGE SCALE GENOMIC DNA]</scope>
    <source>
        <strain evidence="9 10">DOE0152z</strain>
    </source>
</reference>
<evidence type="ECO:0000256" key="2">
    <source>
        <dbReference type="ARBA" id="ARBA00009177"/>
    </source>
</evidence>
<comment type="similarity">
    <text evidence="2">Belongs to the auxin efflux carrier (TC 2.A.69.1) family.</text>
</comment>
<feature type="transmembrane region" description="Helical" evidence="8">
    <location>
        <begin position="70"/>
        <end position="89"/>
    </location>
</feature>
<dbReference type="PANTHER" id="PTHR31752">
    <property type="entry name" value="AUXIN EFFLUX CARRIER COMPONENT 1B-RELATED"/>
    <property type="match status" value="1"/>
</dbReference>
<evidence type="ECO:0000256" key="8">
    <source>
        <dbReference type="SAM" id="Phobius"/>
    </source>
</evidence>
<protein>
    <recommendedName>
        <fullName evidence="11">Auxin efflux carrier component</fullName>
    </recommendedName>
</protein>
<keyword evidence="3" id="KW-0813">Transport</keyword>
<evidence type="ECO:0000256" key="6">
    <source>
        <dbReference type="ARBA" id="ARBA00023136"/>
    </source>
</evidence>
<feature type="transmembrane region" description="Helical" evidence="8">
    <location>
        <begin position="6"/>
        <end position="27"/>
    </location>
</feature>
<feature type="region of interest" description="Disordered" evidence="7">
    <location>
        <begin position="223"/>
        <end position="263"/>
    </location>
</feature>
<evidence type="ECO:0000256" key="1">
    <source>
        <dbReference type="ARBA" id="ARBA00004141"/>
    </source>
</evidence>
<evidence type="ECO:0008006" key="11">
    <source>
        <dbReference type="Google" id="ProtNLM"/>
    </source>
</evidence>
<feature type="transmembrane region" description="Helical" evidence="8">
    <location>
        <begin position="131"/>
        <end position="152"/>
    </location>
</feature>
<evidence type="ECO:0000313" key="10">
    <source>
        <dbReference type="Proteomes" id="UP001244341"/>
    </source>
</evidence>
<evidence type="ECO:0000313" key="9">
    <source>
        <dbReference type="EMBL" id="WIA16363.1"/>
    </source>
</evidence>
<dbReference type="InterPro" id="IPR004776">
    <property type="entry name" value="Mem_transp_PIN-like"/>
</dbReference>
<feature type="transmembrane region" description="Helical" evidence="8">
    <location>
        <begin position="420"/>
        <end position="440"/>
    </location>
</feature>